<keyword evidence="4" id="KW-1185">Reference proteome</keyword>
<reference evidence="2" key="2">
    <citation type="submission" date="2017-06" db="EMBL/GenBank/DDBJ databases">
        <title>WGS assembly of Brachypodium distachyon.</title>
        <authorList>
            <consortium name="The International Brachypodium Initiative"/>
            <person name="Lucas S."/>
            <person name="Harmon-Smith M."/>
            <person name="Lail K."/>
            <person name="Tice H."/>
            <person name="Grimwood J."/>
            <person name="Bruce D."/>
            <person name="Barry K."/>
            <person name="Shu S."/>
            <person name="Lindquist E."/>
            <person name="Wang M."/>
            <person name="Pitluck S."/>
            <person name="Vogel J.P."/>
            <person name="Garvin D.F."/>
            <person name="Mockler T.C."/>
            <person name="Schmutz J."/>
            <person name="Rokhsar D."/>
            <person name="Bevan M.W."/>
        </authorList>
    </citation>
    <scope>NUCLEOTIDE SEQUENCE</scope>
    <source>
        <strain evidence="2">Bd21</strain>
    </source>
</reference>
<sequence length="103" mass="11616">MEVRLSCQGADAEHCIWLPPPRTGHDRQRSGRSPICGPAPTNRRIRPPSAWPLPHLAVHRLFLQIHAARGGEMRRVTPWGWRVLGRKKEEVANAGVPPAARRR</sequence>
<protein>
    <submittedName>
        <fullName evidence="2 3">Uncharacterized protein</fullName>
    </submittedName>
</protein>
<feature type="region of interest" description="Disordered" evidence="1">
    <location>
        <begin position="18"/>
        <end position="43"/>
    </location>
</feature>
<reference evidence="3" key="3">
    <citation type="submission" date="2018-08" db="UniProtKB">
        <authorList>
            <consortium name="EnsemblPlants"/>
        </authorList>
    </citation>
    <scope>IDENTIFICATION</scope>
    <source>
        <strain evidence="3">cv. Bd21</strain>
    </source>
</reference>
<reference evidence="2 3" key="1">
    <citation type="journal article" date="2010" name="Nature">
        <title>Genome sequencing and analysis of the model grass Brachypodium distachyon.</title>
        <authorList>
            <consortium name="International Brachypodium Initiative"/>
        </authorList>
    </citation>
    <scope>NUCLEOTIDE SEQUENCE [LARGE SCALE GENOMIC DNA]</scope>
    <source>
        <strain evidence="2 3">Bd21</strain>
    </source>
</reference>
<dbReference type="Gramene" id="PNT73405">
    <property type="protein sequence ID" value="PNT73405"/>
    <property type="gene ID" value="BRADI_2g58013v3"/>
</dbReference>
<proteinExistence type="predicted"/>
<dbReference type="AlphaFoldDB" id="A0A2K2DGJ9"/>
<evidence type="ECO:0000256" key="1">
    <source>
        <dbReference type="SAM" id="MobiDB-lite"/>
    </source>
</evidence>
<evidence type="ECO:0000313" key="2">
    <source>
        <dbReference type="EMBL" id="PNT73405.1"/>
    </source>
</evidence>
<dbReference type="EnsemblPlants" id="PNT73405">
    <property type="protein sequence ID" value="PNT73405"/>
    <property type="gene ID" value="BRADI_2g58013v3"/>
</dbReference>
<dbReference type="EMBL" id="CM000881">
    <property type="protein sequence ID" value="PNT73405.1"/>
    <property type="molecule type" value="Genomic_DNA"/>
</dbReference>
<name>A0A2K2DGJ9_BRADI</name>
<dbReference type="InParanoid" id="A0A2K2DGJ9"/>
<evidence type="ECO:0000313" key="4">
    <source>
        <dbReference type="Proteomes" id="UP000008810"/>
    </source>
</evidence>
<dbReference type="Proteomes" id="UP000008810">
    <property type="component" value="Chromosome 2"/>
</dbReference>
<accession>A0A2K2DGJ9</accession>
<evidence type="ECO:0000313" key="3">
    <source>
        <dbReference type="EnsemblPlants" id="PNT73405"/>
    </source>
</evidence>
<organism evidence="2">
    <name type="scientific">Brachypodium distachyon</name>
    <name type="common">Purple false brome</name>
    <name type="synonym">Trachynia distachya</name>
    <dbReference type="NCBI Taxonomy" id="15368"/>
    <lineage>
        <taxon>Eukaryota</taxon>
        <taxon>Viridiplantae</taxon>
        <taxon>Streptophyta</taxon>
        <taxon>Embryophyta</taxon>
        <taxon>Tracheophyta</taxon>
        <taxon>Spermatophyta</taxon>
        <taxon>Magnoliopsida</taxon>
        <taxon>Liliopsida</taxon>
        <taxon>Poales</taxon>
        <taxon>Poaceae</taxon>
        <taxon>BOP clade</taxon>
        <taxon>Pooideae</taxon>
        <taxon>Stipodae</taxon>
        <taxon>Brachypodieae</taxon>
        <taxon>Brachypodium</taxon>
    </lineage>
</organism>
<gene>
    <name evidence="2" type="ORF">BRADI_2g58013v3</name>
</gene>